<accession>A0A8X6I8Z8</accession>
<dbReference type="EMBL" id="BMAV01024772">
    <property type="protein sequence ID" value="GFS36050.1"/>
    <property type="molecule type" value="Genomic_DNA"/>
</dbReference>
<evidence type="ECO:0000313" key="1">
    <source>
        <dbReference type="EMBL" id="GFS36050.1"/>
    </source>
</evidence>
<dbReference type="AlphaFoldDB" id="A0A8X6I8Z8"/>
<organism evidence="1 2">
    <name type="scientific">Trichonephila inaurata madagascariensis</name>
    <dbReference type="NCBI Taxonomy" id="2747483"/>
    <lineage>
        <taxon>Eukaryota</taxon>
        <taxon>Metazoa</taxon>
        <taxon>Ecdysozoa</taxon>
        <taxon>Arthropoda</taxon>
        <taxon>Chelicerata</taxon>
        <taxon>Arachnida</taxon>
        <taxon>Araneae</taxon>
        <taxon>Araneomorphae</taxon>
        <taxon>Entelegynae</taxon>
        <taxon>Araneoidea</taxon>
        <taxon>Nephilidae</taxon>
        <taxon>Trichonephila</taxon>
        <taxon>Trichonephila inaurata</taxon>
    </lineage>
</organism>
<sequence length="82" mass="9326">MTVYLNPVLDSSARNRKKSGNLSYCRSSSGGLSKNHGASHGACVLSVPESNQWLIRTSDDQRLLFWFLFNTSLKHWEQINRN</sequence>
<keyword evidence="2" id="KW-1185">Reference proteome</keyword>
<evidence type="ECO:0000313" key="2">
    <source>
        <dbReference type="Proteomes" id="UP000886998"/>
    </source>
</evidence>
<protein>
    <submittedName>
        <fullName evidence="1">Uncharacterized protein</fullName>
    </submittedName>
</protein>
<dbReference type="Proteomes" id="UP000886998">
    <property type="component" value="Unassembled WGS sequence"/>
</dbReference>
<proteinExistence type="predicted"/>
<name>A0A8X6I8Z8_9ARAC</name>
<reference evidence="1" key="1">
    <citation type="submission" date="2020-08" db="EMBL/GenBank/DDBJ databases">
        <title>Multicomponent nature underlies the extraordinary mechanical properties of spider dragline silk.</title>
        <authorList>
            <person name="Kono N."/>
            <person name="Nakamura H."/>
            <person name="Mori M."/>
            <person name="Yoshida Y."/>
            <person name="Ohtoshi R."/>
            <person name="Malay A.D."/>
            <person name="Moran D.A.P."/>
            <person name="Tomita M."/>
            <person name="Numata K."/>
            <person name="Arakawa K."/>
        </authorList>
    </citation>
    <scope>NUCLEOTIDE SEQUENCE</scope>
</reference>
<gene>
    <name evidence="1" type="ORF">TNIN_249321</name>
</gene>
<comment type="caution">
    <text evidence="1">The sequence shown here is derived from an EMBL/GenBank/DDBJ whole genome shotgun (WGS) entry which is preliminary data.</text>
</comment>